<keyword evidence="1" id="KW-0732">Signal</keyword>
<feature type="chain" id="PRO_5046528121" evidence="1">
    <location>
        <begin position="23"/>
        <end position="301"/>
    </location>
</feature>
<evidence type="ECO:0000256" key="1">
    <source>
        <dbReference type="SAM" id="SignalP"/>
    </source>
</evidence>
<reference evidence="2 3" key="1">
    <citation type="submission" date="2022-09" db="EMBL/GenBank/DDBJ databases">
        <authorList>
            <person name="Giprobiosintez L."/>
        </authorList>
    </citation>
    <scope>NUCLEOTIDE SEQUENCE [LARGE SCALE GENOMIC DNA]</scope>
    <source>
        <strain evidence="3">VKPM-B-12549 (GBS-15)</strain>
    </source>
</reference>
<keyword evidence="3" id="KW-1185">Reference proteome</keyword>
<dbReference type="RefSeq" id="WP_232470643.1">
    <property type="nucleotide sequence ID" value="NZ_CP104311.1"/>
</dbReference>
<sequence>MLPVLRHSISLLLGLWCCLAPAAELPPGVRAFAFDTPRAFGYVIGDLIHHDVWIETETGQGMDAASLPREGWINRWLMLRRVAVRREGNRQTLQLEYQTFYAPLEVKNLTIPGFELHVAGSGERLTVPDWTFTTAPIRELSVWRAEGLPPMRPDAVPARLPTEGLAAASAGFGLAAAGALAWWAYLSAWLPFAWRGRHFAAAWRELRRLRRQEDSRGALESGFSCLHQAFNRTLGEPLFIEGLDAFFRGHPAYAPLRNEIRDFFRASYEVFFGEGAPRPPFDLRRMEALARACQLAERRRP</sequence>
<protein>
    <submittedName>
        <fullName evidence="2">Nonribosomal peptide synthetase MxaA</fullName>
    </submittedName>
</protein>
<dbReference type="Proteomes" id="UP001359308">
    <property type="component" value="Chromosome"/>
</dbReference>
<evidence type="ECO:0000313" key="2">
    <source>
        <dbReference type="EMBL" id="WWF00597.1"/>
    </source>
</evidence>
<gene>
    <name evidence="2" type="ORF">N4J17_08845</name>
</gene>
<name>A0ABZ2F0R3_METCP</name>
<evidence type="ECO:0000313" key="3">
    <source>
        <dbReference type="Proteomes" id="UP001359308"/>
    </source>
</evidence>
<proteinExistence type="predicted"/>
<feature type="signal peptide" evidence="1">
    <location>
        <begin position="1"/>
        <end position="22"/>
    </location>
</feature>
<dbReference type="EMBL" id="CP104311">
    <property type="protein sequence ID" value="WWF00597.1"/>
    <property type="molecule type" value="Genomic_DNA"/>
</dbReference>
<accession>A0ABZ2F0R3</accession>
<organism evidence="2 3">
    <name type="scientific">Methylococcus capsulatus</name>
    <dbReference type="NCBI Taxonomy" id="414"/>
    <lineage>
        <taxon>Bacteria</taxon>
        <taxon>Pseudomonadati</taxon>
        <taxon>Pseudomonadota</taxon>
        <taxon>Gammaproteobacteria</taxon>
        <taxon>Methylococcales</taxon>
        <taxon>Methylococcaceae</taxon>
        <taxon>Methylococcus</taxon>
    </lineage>
</organism>